<dbReference type="Gene3D" id="3.10.20.30">
    <property type="match status" value="1"/>
</dbReference>
<sequence>MQITLNGELRQVNPGMTVAMLVEELSELTGRDPRGVAVERNLEIVPKSEHAFTVLEEGDRLELVQFVGGG</sequence>
<dbReference type="eggNOG" id="COG2104">
    <property type="taxonomic scope" value="Bacteria"/>
</dbReference>
<dbReference type="PANTHER" id="PTHR34472">
    <property type="entry name" value="SULFUR CARRIER PROTEIN THIS"/>
    <property type="match status" value="1"/>
</dbReference>
<reference evidence="1 2" key="1">
    <citation type="journal article" date="2014" name="Antonie Van Leeuwenhoek">
        <title>Hyphomonas beringensis sp. nov. and Hyphomonas chukchiensis sp. nov., isolated from surface seawater of the Bering Sea and Chukchi Sea.</title>
        <authorList>
            <person name="Li C."/>
            <person name="Lai Q."/>
            <person name="Li G."/>
            <person name="Dong C."/>
            <person name="Wang J."/>
            <person name="Liao Y."/>
            <person name="Shao Z."/>
        </authorList>
    </citation>
    <scope>NUCLEOTIDE SEQUENCE [LARGE SCALE GENOMIC DNA]</scope>
    <source>
        <strain evidence="1 2">SCH89</strain>
    </source>
</reference>
<dbReference type="InterPro" id="IPR010035">
    <property type="entry name" value="Thi_S"/>
</dbReference>
<dbReference type="NCBIfam" id="TIGR01683">
    <property type="entry name" value="thiS"/>
    <property type="match status" value="1"/>
</dbReference>
<comment type="caution">
    <text evidence="1">The sequence shown here is derived from an EMBL/GenBank/DDBJ whole genome shotgun (WGS) entry which is preliminary data.</text>
</comment>
<dbReference type="InterPro" id="IPR016155">
    <property type="entry name" value="Mopterin_synth/thiamin_S_b"/>
</dbReference>
<dbReference type="Proteomes" id="UP000024942">
    <property type="component" value="Unassembled WGS sequence"/>
</dbReference>
<keyword evidence="2" id="KW-1185">Reference proteome</keyword>
<dbReference type="CDD" id="cd00565">
    <property type="entry name" value="Ubl_ThiS"/>
    <property type="match status" value="1"/>
</dbReference>
<dbReference type="InterPro" id="IPR012675">
    <property type="entry name" value="Beta-grasp_dom_sf"/>
</dbReference>
<gene>
    <name evidence="1" type="ORF">HOC_09674</name>
</gene>
<dbReference type="AlphaFoldDB" id="A0A059G7J2"/>
<evidence type="ECO:0000313" key="2">
    <source>
        <dbReference type="Proteomes" id="UP000024942"/>
    </source>
</evidence>
<protein>
    <submittedName>
        <fullName evidence="1">Thiamine biosynthesis protein ThiS</fullName>
    </submittedName>
</protein>
<accession>A0A059G7J2</accession>
<organism evidence="1 2">
    <name type="scientific">Hyphomonas oceanitis SCH89</name>
    <dbReference type="NCBI Taxonomy" id="1280953"/>
    <lineage>
        <taxon>Bacteria</taxon>
        <taxon>Pseudomonadati</taxon>
        <taxon>Pseudomonadota</taxon>
        <taxon>Alphaproteobacteria</taxon>
        <taxon>Hyphomonadales</taxon>
        <taxon>Hyphomonadaceae</taxon>
        <taxon>Hyphomonas</taxon>
    </lineage>
</organism>
<dbReference type="InterPro" id="IPR003749">
    <property type="entry name" value="ThiS/MoaD-like"/>
</dbReference>
<dbReference type="STRING" id="1280953.HOC_09674"/>
<dbReference type="SUPFAM" id="SSF54285">
    <property type="entry name" value="MoaD/ThiS"/>
    <property type="match status" value="1"/>
</dbReference>
<dbReference type="PANTHER" id="PTHR34472:SF1">
    <property type="entry name" value="SULFUR CARRIER PROTEIN THIS"/>
    <property type="match status" value="1"/>
</dbReference>
<proteinExistence type="predicted"/>
<dbReference type="RefSeq" id="WP_035537946.1">
    <property type="nucleotide sequence ID" value="NZ_ARYL01000012.1"/>
</dbReference>
<evidence type="ECO:0000313" key="1">
    <source>
        <dbReference type="EMBL" id="KDA02704.1"/>
    </source>
</evidence>
<dbReference type="OrthoDB" id="197113at2"/>
<dbReference type="PATRIC" id="fig|1280953.3.peg.1953"/>
<dbReference type="EMBL" id="ARYL01000012">
    <property type="protein sequence ID" value="KDA02704.1"/>
    <property type="molecule type" value="Genomic_DNA"/>
</dbReference>
<name>A0A059G7J2_9PROT</name>
<dbReference type="Pfam" id="PF02597">
    <property type="entry name" value="ThiS"/>
    <property type="match status" value="1"/>
</dbReference>